<gene>
    <name evidence="1" type="ORF">RY972_13700</name>
</gene>
<proteinExistence type="predicted"/>
<accession>A0ABZ0F6H4</accession>
<sequence length="70" mass="8235">MNKVQELAMDLNNWTPIRQANVPGMNYQVLLRCLRKRDEDPSLRKCCREVGNRLFLNKPLFGLWMAGELE</sequence>
<evidence type="ECO:0000313" key="2">
    <source>
        <dbReference type="Proteomes" id="UP001302667"/>
    </source>
</evidence>
<keyword evidence="2" id="KW-1185">Reference proteome</keyword>
<dbReference type="EMBL" id="CP136584">
    <property type="protein sequence ID" value="WOE65122.1"/>
    <property type="molecule type" value="Genomic_DNA"/>
</dbReference>
<name>A0ABZ0F6H4_9GAMM</name>
<evidence type="ECO:0000313" key="1">
    <source>
        <dbReference type="EMBL" id="WOE65122.1"/>
    </source>
</evidence>
<organism evidence="1 2">
    <name type="scientific">Aeromonas allosaccharophila</name>
    <dbReference type="NCBI Taxonomy" id="656"/>
    <lineage>
        <taxon>Bacteria</taxon>
        <taxon>Pseudomonadati</taxon>
        <taxon>Pseudomonadota</taxon>
        <taxon>Gammaproteobacteria</taxon>
        <taxon>Aeromonadales</taxon>
        <taxon>Aeromonadaceae</taxon>
        <taxon>Aeromonas</taxon>
    </lineage>
</organism>
<dbReference type="Proteomes" id="UP001302667">
    <property type="component" value="Chromosome"/>
</dbReference>
<dbReference type="RefSeq" id="WP_213391821.1">
    <property type="nucleotide sequence ID" value="NZ_CP136584.1"/>
</dbReference>
<protein>
    <submittedName>
        <fullName evidence="1">Uncharacterized protein</fullName>
    </submittedName>
</protein>
<reference evidence="1 2" key="1">
    <citation type="submission" date="2023-10" db="EMBL/GenBank/DDBJ databases">
        <title>Genome analysis of psychrotrophic aerobic bacterium Aeromonas allosaccharophila BIM B-1809 isolated from infected fish.</title>
        <authorList>
            <person name="Leanovich S.I."/>
            <person name="Sidarenka A.V."/>
            <person name="Akhremchuk A.E."/>
            <person name="Sikolenko M.A."/>
            <person name="Valentovich L.N."/>
        </authorList>
    </citation>
    <scope>NUCLEOTIDE SEQUENCE [LARGE SCALE GENOMIC DNA]</scope>
    <source>
        <strain evidence="1 2">BIM B-1809</strain>
    </source>
</reference>